<dbReference type="eggNOG" id="arCOG03722">
    <property type="taxonomic scope" value="Archaea"/>
</dbReference>
<dbReference type="Gene3D" id="1.20.120.330">
    <property type="entry name" value="Nucleotidyltransferases domain 2"/>
    <property type="match status" value="1"/>
</dbReference>
<dbReference type="AlphaFoldDB" id="F0QTV0"/>
<dbReference type="HOGENOM" id="CLU_115256_4_1_2"/>
<dbReference type="Pfam" id="PF05942">
    <property type="entry name" value="PaREP1"/>
    <property type="match status" value="1"/>
</dbReference>
<dbReference type="Proteomes" id="UP000007485">
    <property type="component" value="Chromosome"/>
</dbReference>
<dbReference type="PANTHER" id="PTHR34237">
    <property type="entry name" value="PAREP8-RELATED"/>
    <property type="match status" value="1"/>
</dbReference>
<dbReference type="EMBL" id="CP002529">
    <property type="protein sequence ID" value="ADY00566.1"/>
    <property type="molecule type" value="Genomic_DNA"/>
</dbReference>
<name>F0QTV0_VULM7</name>
<evidence type="ECO:0000313" key="2">
    <source>
        <dbReference type="Proteomes" id="UP000007485"/>
    </source>
</evidence>
<reference evidence="1 2" key="1">
    <citation type="journal article" date="2011" name="J. Bacteriol.">
        <title>Complete genome sequence of 'Vulcanisaeta moutnovskia' strain 768-28, a novel member of the hyperthermophilic crenarchaeal genus vulcanisaeta.</title>
        <authorList>
            <person name="Gumerov V.M."/>
            <person name="Mardanov A.V."/>
            <person name="Beletsky A.V."/>
            <person name="Prokofeva M.I."/>
            <person name="Bonch-Osmolovskaya E.A."/>
            <person name="Ravin N.V."/>
            <person name="Skryabin K.G."/>
        </authorList>
    </citation>
    <scope>NUCLEOTIDE SEQUENCE [LARGE SCALE GENOMIC DNA]</scope>
    <source>
        <strain evidence="1 2">768-28</strain>
    </source>
</reference>
<dbReference type="KEGG" id="vmo:VMUT_0353"/>
<keyword evidence="2" id="KW-1185">Reference proteome</keyword>
<proteinExistence type="predicted"/>
<accession>F0QTV0</accession>
<sequence>MLLNAIAEVRGWEHYSHRDYDVIIEKLYGETKDKSLLVNFRMAEGLHANFYHNFMTKESFETHREAVMELIGKLKELLK</sequence>
<protein>
    <submittedName>
        <fullName evidence="1">PaREP1 domain containing protein</fullName>
    </submittedName>
</protein>
<dbReference type="PANTHER" id="PTHR34237:SF1">
    <property type="entry name" value="PAREP8"/>
    <property type="match status" value="1"/>
</dbReference>
<evidence type="ECO:0000313" key="1">
    <source>
        <dbReference type="EMBL" id="ADY00566.1"/>
    </source>
</evidence>
<organism evidence="1 2">
    <name type="scientific">Vulcanisaeta moutnovskia (strain 768-28)</name>
    <dbReference type="NCBI Taxonomy" id="985053"/>
    <lineage>
        <taxon>Archaea</taxon>
        <taxon>Thermoproteota</taxon>
        <taxon>Thermoprotei</taxon>
        <taxon>Thermoproteales</taxon>
        <taxon>Thermoproteaceae</taxon>
        <taxon>Vulcanisaeta</taxon>
    </lineage>
</organism>
<gene>
    <name evidence="1" type="ordered locus">VMUT_0353</name>
</gene>
<dbReference type="InterPro" id="IPR010268">
    <property type="entry name" value="PaREP1"/>
</dbReference>